<gene>
    <name evidence="2" type="ORF">BN1204_043240</name>
</gene>
<proteinExistence type="predicted"/>
<dbReference type="AlphaFoldDB" id="A0A0F7UHN9"/>
<keyword evidence="1" id="KW-0175">Coiled coil</keyword>
<name>A0A0F7UHN9_NEOCL</name>
<evidence type="ECO:0000256" key="1">
    <source>
        <dbReference type="SAM" id="Coils"/>
    </source>
</evidence>
<reference evidence="2" key="1">
    <citation type="journal article" date="2015" name="PLoS ONE">
        <title>Comprehensive Evaluation of Toxoplasma gondii VEG and Neospora caninum LIV Genomes with Tachyzoite Stage Transcriptome and Proteome Defines Novel Transcript Features.</title>
        <authorList>
            <person name="Ramaprasad A."/>
            <person name="Mourier T."/>
            <person name="Naeem R."/>
            <person name="Malas T.B."/>
            <person name="Moussa E."/>
            <person name="Panigrahi A."/>
            <person name="Vermont S.J."/>
            <person name="Otto T.D."/>
            <person name="Wastling J."/>
            <person name="Pain A."/>
        </authorList>
    </citation>
    <scope>NUCLEOTIDE SEQUENCE</scope>
    <source>
        <strain evidence="2">Liverpool</strain>
    </source>
</reference>
<organism evidence="2">
    <name type="scientific">Neospora caninum (strain Liverpool)</name>
    <dbReference type="NCBI Taxonomy" id="572307"/>
    <lineage>
        <taxon>Eukaryota</taxon>
        <taxon>Sar</taxon>
        <taxon>Alveolata</taxon>
        <taxon>Apicomplexa</taxon>
        <taxon>Conoidasida</taxon>
        <taxon>Coccidia</taxon>
        <taxon>Eucoccidiorida</taxon>
        <taxon>Eimeriorina</taxon>
        <taxon>Sarcocystidae</taxon>
        <taxon>Neospora</taxon>
    </lineage>
</organism>
<feature type="coiled-coil region" evidence="1">
    <location>
        <begin position="81"/>
        <end position="108"/>
    </location>
</feature>
<accession>A0A0F7UHN9</accession>
<evidence type="ECO:0000313" key="2">
    <source>
        <dbReference type="EMBL" id="CEL68571.1"/>
    </source>
</evidence>
<sequence length="178" mass="19879">MRDVADTYRCVGGLNNRVAARNASLNEALGDVSRNVATKIKQELTAELMDEADYHEHTANDIEQVKRRESERHQMVMEQMKQGANTAVSSLENNIEQELEKEEKLLRGISSHQAESKPITRPSSDIADGVRTVDQDQLVAQGGEEVLKKEKKSIEGCISGETSFLRKSKFRTHALEVA</sequence>
<dbReference type="EMBL" id="LN714484">
    <property type="protein sequence ID" value="CEL68571.1"/>
    <property type="molecule type" value="Genomic_DNA"/>
</dbReference>
<protein>
    <submittedName>
        <fullName evidence="2">Uncharacterized protein</fullName>
    </submittedName>
</protein>